<feature type="transmembrane region" description="Helical" evidence="1">
    <location>
        <begin position="165"/>
        <end position="181"/>
    </location>
</feature>
<dbReference type="RefSeq" id="WP_255391039.1">
    <property type="nucleotide sequence ID" value="NZ_CP101509.1"/>
</dbReference>
<keyword evidence="1" id="KW-1133">Transmembrane helix</keyword>
<evidence type="ECO:0000313" key="3">
    <source>
        <dbReference type="Proteomes" id="UP001057998"/>
    </source>
</evidence>
<feature type="transmembrane region" description="Helical" evidence="1">
    <location>
        <begin position="72"/>
        <end position="101"/>
    </location>
</feature>
<dbReference type="Proteomes" id="UP001057998">
    <property type="component" value="Chromosome 2"/>
</dbReference>
<feature type="transmembrane region" description="Helical" evidence="1">
    <location>
        <begin position="43"/>
        <end position="66"/>
    </location>
</feature>
<proteinExistence type="predicted"/>
<keyword evidence="3" id="KW-1185">Reference proteome</keyword>
<name>A0ABY5GK69_9GAMM</name>
<dbReference type="EMBL" id="CP101509">
    <property type="protein sequence ID" value="UTV29720.1"/>
    <property type="molecule type" value="Genomic_DNA"/>
</dbReference>
<sequence length="351" mass="39845">MKLSKRKARVLHSAIDAWEKSAQITPEQAQQLRQSYQIVGFDWRLLAVYSFWIAISSLIIAVGVLLADDYLLALLAQIIDTPASVLALLSAIIAATCYILGTRRRAQYPEKNISNEATFFFGVFMTAVTAAFLRETSWIGYRYDAQLLLLLTLVYGILGIRLSSILIWLFALISFGAWEVVQTHDLASPEGYFLGMNQALRFIFVGIAVLIVSQFAKRQARYQYLSEPTLFVGLLYLLSALWLLSIFGNYADATVWADIPQVTLLPWSILAGLICLGVLYIGIRFDSPLCRSFGITFLLINLYTRFFEYFWESMHKTIFFAILALSFWLLGTKAEKLWQLGQELQSESHKH</sequence>
<feature type="transmembrane region" description="Helical" evidence="1">
    <location>
        <begin position="139"/>
        <end position="158"/>
    </location>
</feature>
<accession>A0ABY5GK69</accession>
<keyword evidence="1" id="KW-0812">Transmembrane</keyword>
<organism evidence="2 3">
    <name type="scientific">Photobacterium atrarenae</name>
    <dbReference type="NCBI Taxonomy" id="865757"/>
    <lineage>
        <taxon>Bacteria</taxon>
        <taxon>Pseudomonadati</taxon>
        <taxon>Pseudomonadota</taxon>
        <taxon>Gammaproteobacteria</taxon>
        <taxon>Vibrionales</taxon>
        <taxon>Vibrionaceae</taxon>
        <taxon>Photobacterium</taxon>
    </lineage>
</organism>
<evidence type="ECO:0008006" key="4">
    <source>
        <dbReference type="Google" id="ProtNLM"/>
    </source>
</evidence>
<keyword evidence="1" id="KW-0472">Membrane</keyword>
<protein>
    <recommendedName>
        <fullName evidence="4">DUF2157 domain-containing protein</fullName>
    </recommendedName>
</protein>
<evidence type="ECO:0000313" key="2">
    <source>
        <dbReference type="EMBL" id="UTV29720.1"/>
    </source>
</evidence>
<reference evidence="2" key="1">
    <citation type="submission" date="2022-07" db="EMBL/GenBank/DDBJ databases">
        <title>Genome sequencing of Photobacterium atrarenae GJH2-4.</title>
        <authorList>
            <person name="Park S.-J."/>
        </authorList>
    </citation>
    <scope>NUCLEOTIDE SEQUENCE</scope>
    <source>
        <strain evidence="2">GJH2-4</strain>
    </source>
</reference>
<evidence type="ECO:0000256" key="1">
    <source>
        <dbReference type="SAM" id="Phobius"/>
    </source>
</evidence>
<feature type="transmembrane region" description="Helical" evidence="1">
    <location>
        <begin position="193"/>
        <end position="212"/>
    </location>
</feature>
<feature type="transmembrane region" description="Helical" evidence="1">
    <location>
        <begin position="289"/>
        <end position="307"/>
    </location>
</feature>
<feature type="transmembrane region" description="Helical" evidence="1">
    <location>
        <begin position="224"/>
        <end position="244"/>
    </location>
</feature>
<gene>
    <name evidence="2" type="ORF">NNL38_22180</name>
</gene>
<feature type="transmembrane region" description="Helical" evidence="1">
    <location>
        <begin position="113"/>
        <end position="133"/>
    </location>
</feature>
<feature type="transmembrane region" description="Helical" evidence="1">
    <location>
        <begin position="264"/>
        <end position="282"/>
    </location>
</feature>
<feature type="transmembrane region" description="Helical" evidence="1">
    <location>
        <begin position="313"/>
        <end position="330"/>
    </location>
</feature>